<dbReference type="AlphaFoldDB" id="A0A853KBP2"/>
<gene>
    <name evidence="1" type="ORF">AYW79_04785</name>
</gene>
<dbReference type="Proteomes" id="UP000077421">
    <property type="component" value="Unassembled WGS sequence"/>
</dbReference>
<comment type="caution">
    <text evidence="1">The sequence shown here is derived from an EMBL/GenBank/DDBJ whole genome shotgun (WGS) entry which is preliminary data.</text>
</comment>
<evidence type="ECO:0000313" key="2">
    <source>
        <dbReference type="Proteomes" id="UP000077421"/>
    </source>
</evidence>
<protein>
    <submittedName>
        <fullName evidence="1">Uncharacterized protein</fullName>
    </submittedName>
</protein>
<reference evidence="1 2" key="1">
    <citation type="submission" date="2016-02" db="EMBL/GenBank/DDBJ databases">
        <title>Draft genome sequence of Acidibacillus ferrooxidans SLC66.</title>
        <authorList>
            <person name="Oliveira G."/>
            <person name="Nancucheo I."/>
            <person name="Dall'Agnol H."/>
            <person name="Johnson B."/>
            <person name="Oliveira R."/>
            <person name="Nunes G.L."/>
            <person name="Tzotzos G."/>
            <person name="Orellana S.C."/>
            <person name="Salim A.C."/>
            <person name="Araujo F.M."/>
        </authorList>
    </citation>
    <scope>NUCLEOTIDE SEQUENCE [LARGE SCALE GENOMIC DNA]</scope>
    <source>
        <strain evidence="1 2">SLC66</strain>
    </source>
</reference>
<proteinExistence type="predicted"/>
<dbReference type="OrthoDB" id="2988570at2"/>
<evidence type="ECO:0000313" key="1">
    <source>
        <dbReference type="EMBL" id="OAG94505.1"/>
    </source>
</evidence>
<sequence>MPKVIRNVNMLDMSNATIERIEGIKAIENINIFVYHERLAPTLAKTSQRNVNLSIAVPSGVTFVNGSYELSKSVLSGRLEPLSVCVNGRTIVQPDVSEDLLRDGLALLFVNGRIYCPKRLVGEISNKTRSHNGNVIAYMDDADLVLRDAQLNNHFLQSLQSGAKLVIIGTVKMTEKINAELFCEKIDRVEFLGEVYIREEYLEVLNSKLHNSHQCALKVIPTGAQFFEGDLVLDEFSVLCFDEADVYISGDLRITDDVSVENVEKSIRRLHVSGQIICRKALKLTVYQRSDDVNVSFLDYSGKLFVIEGEYKLTKSELIYTQEKLGLVVSGILNLSSNIDPELLAGKVESVVNTGIIKGTEEQCGVIRTKLRSNTGLVEDSHDGLNKDAAETLHHDPETEYIENMNMLTL</sequence>
<dbReference type="EMBL" id="LSUQ01000009">
    <property type="protein sequence ID" value="OAG94505.1"/>
    <property type="molecule type" value="Genomic_DNA"/>
</dbReference>
<dbReference type="RefSeq" id="WP_067562360.1">
    <property type="nucleotide sequence ID" value="NZ_LSUQ01000009.1"/>
</dbReference>
<accession>A0A853KBP2</accession>
<organism evidence="1 2">
    <name type="scientific">Ferroacidibacillus organovorans</name>
    <dbReference type="NCBI Taxonomy" id="1765683"/>
    <lineage>
        <taxon>Bacteria</taxon>
        <taxon>Bacillati</taxon>
        <taxon>Bacillota</taxon>
        <taxon>Bacilli</taxon>
        <taxon>Bacillales</taxon>
        <taxon>Alicyclobacillaceae</taxon>
        <taxon>Ferroacidibacillus</taxon>
    </lineage>
</organism>
<name>A0A853KBP2_9BACL</name>